<gene>
    <name evidence="2" type="ORF">UFOPK3564_04046</name>
</gene>
<reference evidence="2" key="1">
    <citation type="submission" date="2020-05" db="EMBL/GenBank/DDBJ databases">
        <authorList>
            <person name="Chiriac C."/>
            <person name="Salcher M."/>
            <person name="Ghai R."/>
            <person name="Kavagutti S V."/>
        </authorList>
    </citation>
    <scope>NUCLEOTIDE SEQUENCE</scope>
</reference>
<dbReference type="Gene3D" id="3.10.450.50">
    <property type="match status" value="1"/>
</dbReference>
<evidence type="ECO:0000313" key="2">
    <source>
        <dbReference type="EMBL" id="CAB4960750.1"/>
    </source>
</evidence>
<dbReference type="SUPFAM" id="SSF54427">
    <property type="entry name" value="NTF2-like"/>
    <property type="match status" value="1"/>
</dbReference>
<dbReference type="AlphaFoldDB" id="A0A6J7KYJ0"/>
<dbReference type="InterPro" id="IPR032710">
    <property type="entry name" value="NTF2-like_dom_sf"/>
</dbReference>
<name>A0A6J7KYJ0_9ZZZZ</name>
<sequence>MTQIDGQALQVRVVRTLGSRDRQAVAALVTHDVHYEDAFAPAPLVGPEQVADHLALVWAALPDVSFEATGPVLHDGDRIVALPMRLVGNHTEPLGGVPATDRFLHVHGMLVLELDATAHRVHRVHRARLFADRYAASVQLGVLPQAGTVSDRAVRAIQGFGLLRGR</sequence>
<proteinExistence type="predicted"/>
<accession>A0A6J7KYJ0</accession>
<dbReference type="EMBL" id="CAFBMK010000483">
    <property type="protein sequence ID" value="CAB4960750.1"/>
    <property type="molecule type" value="Genomic_DNA"/>
</dbReference>
<evidence type="ECO:0000259" key="1">
    <source>
        <dbReference type="Pfam" id="PF12680"/>
    </source>
</evidence>
<protein>
    <submittedName>
        <fullName evidence="2">Unannotated protein</fullName>
    </submittedName>
</protein>
<dbReference type="Pfam" id="PF12680">
    <property type="entry name" value="SnoaL_2"/>
    <property type="match status" value="1"/>
</dbReference>
<dbReference type="InterPro" id="IPR037401">
    <property type="entry name" value="SnoaL-like"/>
</dbReference>
<feature type="domain" description="SnoaL-like" evidence="1">
    <location>
        <begin position="12"/>
        <end position="114"/>
    </location>
</feature>
<organism evidence="2">
    <name type="scientific">freshwater metagenome</name>
    <dbReference type="NCBI Taxonomy" id="449393"/>
    <lineage>
        <taxon>unclassified sequences</taxon>
        <taxon>metagenomes</taxon>
        <taxon>ecological metagenomes</taxon>
    </lineage>
</organism>